<dbReference type="SMART" id="SM00518">
    <property type="entry name" value="AP2Ec"/>
    <property type="match status" value="1"/>
</dbReference>
<protein>
    <recommendedName>
        <fullName evidence="8">Probable endonuclease 4</fullName>
        <ecNumber evidence="8">3.1.21.2</ecNumber>
    </recommendedName>
    <alternativeName>
        <fullName evidence="8">Endodeoxyribonuclease IV</fullName>
    </alternativeName>
    <alternativeName>
        <fullName evidence="8">Endonuclease IV</fullName>
    </alternativeName>
</protein>
<comment type="cofactor">
    <cofactor evidence="8">
        <name>Zn(2+)</name>
        <dbReference type="ChEBI" id="CHEBI:29105"/>
    </cofactor>
    <text evidence="8">Binds 3 Zn(2+) ions.</text>
</comment>
<dbReference type="GO" id="GO:0003677">
    <property type="term" value="F:DNA binding"/>
    <property type="evidence" value="ECO:0007669"/>
    <property type="project" value="InterPro"/>
</dbReference>
<feature type="domain" description="Xylose isomerase-like TIM barrel" evidence="9">
    <location>
        <begin position="23"/>
        <end position="275"/>
    </location>
</feature>
<evidence type="ECO:0000259" key="9">
    <source>
        <dbReference type="Pfam" id="PF01261"/>
    </source>
</evidence>
<feature type="binding site" evidence="8">
    <location>
        <position position="261"/>
    </location>
    <ligand>
        <name>Zn(2+)</name>
        <dbReference type="ChEBI" id="CHEBI:29105"/>
        <label>2</label>
    </ligand>
</feature>
<dbReference type="SUPFAM" id="SSF51658">
    <property type="entry name" value="Xylose isomerase-like"/>
    <property type="match status" value="1"/>
</dbReference>
<feature type="binding site" evidence="8">
    <location>
        <position position="69"/>
    </location>
    <ligand>
        <name>Zn(2+)</name>
        <dbReference type="ChEBI" id="CHEBI:29105"/>
        <label>1</label>
    </ligand>
</feature>
<comment type="caution">
    <text evidence="10">The sequence shown here is derived from an EMBL/GenBank/DDBJ whole genome shotgun (WGS) entry which is preliminary data.</text>
</comment>
<name>A0A9X6STA2_BACCE</name>
<comment type="catalytic activity">
    <reaction evidence="8">
        <text>Endonucleolytic cleavage to 5'-phosphooligonucleotide end-products.</text>
        <dbReference type="EC" id="3.1.21.2"/>
    </reaction>
</comment>
<keyword evidence="3 8" id="KW-0479">Metal-binding</keyword>
<feature type="binding site" evidence="8">
    <location>
        <position position="143"/>
    </location>
    <ligand>
        <name>Zn(2+)</name>
        <dbReference type="ChEBI" id="CHEBI:29105"/>
        <label>2</label>
    </ligand>
</feature>
<dbReference type="EC" id="3.1.21.2" evidence="8"/>
<evidence type="ECO:0000256" key="5">
    <source>
        <dbReference type="ARBA" id="ARBA00022801"/>
    </source>
</evidence>
<gene>
    <name evidence="8" type="primary">nfo</name>
    <name evidence="10" type="ORF">CON36_32200</name>
</gene>
<comment type="function">
    <text evidence="8">Endonuclease IV plays a role in DNA repair. It cleaves phosphodiester bonds at apurinic or apyrimidinic (AP) sites, generating a 3'-hydroxyl group and a 5'-terminal sugar phosphate.</text>
</comment>
<dbReference type="GO" id="GO:0008833">
    <property type="term" value="F:deoxyribonuclease IV (phage-T4-induced) activity"/>
    <property type="evidence" value="ECO:0007669"/>
    <property type="project" value="UniProtKB-UniRule"/>
</dbReference>
<dbReference type="GO" id="GO:0008270">
    <property type="term" value="F:zinc ion binding"/>
    <property type="evidence" value="ECO:0007669"/>
    <property type="project" value="UniProtKB-UniRule"/>
</dbReference>
<dbReference type="InterPro" id="IPR036237">
    <property type="entry name" value="Xyl_isomerase-like_sf"/>
</dbReference>
<keyword evidence="4 8" id="KW-0227">DNA damage</keyword>
<dbReference type="Proteomes" id="UP000219922">
    <property type="component" value="Unassembled WGS sequence"/>
</dbReference>
<accession>A0A9X6STA2</accession>
<dbReference type="AlphaFoldDB" id="A0A9X6STA2"/>
<dbReference type="PROSITE" id="PS51432">
    <property type="entry name" value="AP_NUCLEASE_F2_4"/>
    <property type="match status" value="1"/>
</dbReference>
<feature type="binding site" evidence="8">
    <location>
        <position position="227"/>
    </location>
    <ligand>
        <name>Zn(2+)</name>
        <dbReference type="ChEBI" id="CHEBI:29105"/>
        <label>3</label>
    </ligand>
</feature>
<keyword evidence="7 8" id="KW-0234">DNA repair</keyword>
<dbReference type="GO" id="GO:0003906">
    <property type="term" value="F:DNA-(apurinic or apyrimidinic site) endonuclease activity"/>
    <property type="evidence" value="ECO:0007669"/>
    <property type="project" value="TreeGrafter"/>
</dbReference>
<dbReference type="GO" id="GO:0006284">
    <property type="term" value="P:base-excision repair"/>
    <property type="evidence" value="ECO:0007669"/>
    <property type="project" value="TreeGrafter"/>
</dbReference>
<dbReference type="CDD" id="cd00019">
    <property type="entry name" value="AP2Ec"/>
    <property type="match status" value="1"/>
</dbReference>
<dbReference type="HAMAP" id="MF_00152">
    <property type="entry name" value="Nfo"/>
    <property type="match status" value="1"/>
</dbReference>
<evidence type="ECO:0000313" key="10">
    <source>
        <dbReference type="EMBL" id="PDZ94736.1"/>
    </source>
</evidence>
<evidence type="ECO:0000256" key="1">
    <source>
        <dbReference type="ARBA" id="ARBA00005340"/>
    </source>
</evidence>
<dbReference type="Gene3D" id="3.20.20.150">
    <property type="entry name" value="Divalent-metal-dependent TIM barrel enzymes"/>
    <property type="match status" value="1"/>
</dbReference>
<dbReference type="EMBL" id="NVMX01000123">
    <property type="protein sequence ID" value="PDZ94736.1"/>
    <property type="molecule type" value="Genomic_DNA"/>
</dbReference>
<evidence type="ECO:0000313" key="11">
    <source>
        <dbReference type="Proteomes" id="UP000219922"/>
    </source>
</evidence>
<dbReference type="RefSeq" id="WP_098006734.1">
    <property type="nucleotide sequence ID" value="NZ_NVMX01000123.1"/>
</dbReference>
<evidence type="ECO:0000256" key="7">
    <source>
        <dbReference type="ARBA" id="ARBA00023204"/>
    </source>
</evidence>
<dbReference type="Pfam" id="PF01261">
    <property type="entry name" value="AP_endonuc_2"/>
    <property type="match status" value="1"/>
</dbReference>
<proteinExistence type="inferred from homology"/>
<feature type="binding site" evidence="8">
    <location>
        <position position="143"/>
    </location>
    <ligand>
        <name>Zn(2+)</name>
        <dbReference type="ChEBI" id="CHEBI:29105"/>
        <label>1</label>
    </ligand>
</feature>
<organism evidence="10 11">
    <name type="scientific">Bacillus cereus</name>
    <dbReference type="NCBI Taxonomy" id="1396"/>
    <lineage>
        <taxon>Bacteria</taxon>
        <taxon>Bacillati</taxon>
        <taxon>Bacillota</taxon>
        <taxon>Bacilli</taxon>
        <taxon>Bacillales</taxon>
        <taxon>Bacillaceae</taxon>
        <taxon>Bacillus</taxon>
        <taxon>Bacillus cereus group</taxon>
    </lineage>
</organism>
<evidence type="ECO:0000256" key="2">
    <source>
        <dbReference type="ARBA" id="ARBA00022722"/>
    </source>
</evidence>
<sequence>MKIGANVSIAGEGLLAAVKETLSYDANTFMIYTRSNRGGKARSIEEFNVEEAMKLMEENGLDIKDAVVHAPYYINLGGEEKARRIGIEVLKEEIKRTEKLGIQYLVFHPGAHVKQGVEVGIQNIINSLNEVLTGKENIFVLLESMAGDGSKVGNSFEELAQIINGVDEDKRDVLKICLDTCHNFSFGYDLINNLDGVLEEFDKVIGLEKLKVLHLNNSKHPFGAKKDRHANIGAEDGYIPKETLREICHHKVFSTIPIILETPFGQYKEEIDYLRGNDNAKLSCKSLK</sequence>
<evidence type="ECO:0000256" key="3">
    <source>
        <dbReference type="ARBA" id="ARBA00022723"/>
    </source>
</evidence>
<evidence type="ECO:0000256" key="4">
    <source>
        <dbReference type="ARBA" id="ARBA00022763"/>
    </source>
</evidence>
<dbReference type="PANTHER" id="PTHR21445:SF0">
    <property type="entry name" value="APURINIC-APYRIMIDINIC ENDONUCLEASE"/>
    <property type="match status" value="1"/>
</dbReference>
<dbReference type="FunFam" id="3.20.20.150:FF:000001">
    <property type="entry name" value="Probable endonuclease 4"/>
    <property type="match status" value="1"/>
</dbReference>
<keyword evidence="6 8" id="KW-0862">Zinc</keyword>
<keyword evidence="8" id="KW-0255">Endonuclease</keyword>
<feature type="binding site" evidence="8">
    <location>
        <position position="179"/>
    </location>
    <ligand>
        <name>Zn(2+)</name>
        <dbReference type="ChEBI" id="CHEBI:29105"/>
        <label>2</label>
    </ligand>
</feature>
<reference evidence="10 11" key="1">
    <citation type="submission" date="2017-09" db="EMBL/GenBank/DDBJ databases">
        <title>Large-scale bioinformatics analysis of Bacillus genomes uncovers conserved roles of natural products in bacterial physiology.</title>
        <authorList>
            <consortium name="Agbiome Team Llc"/>
            <person name="Bleich R.M."/>
            <person name="Grubbs K.J."/>
            <person name="Santa Maria K.C."/>
            <person name="Allen S.E."/>
            <person name="Farag S."/>
            <person name="Shank E.A."/>
            <person name="Bowers A."/>
        </authorList>
    </citation>
    <scope>NUCLEOTIDE SEQUENCE [LARGE SCALE GENOMIC DNA]</scope>
    <source>
        <strain evidence="10 11">AFS092789</strain>
    </source>
</reference>
<keyword evidence="2 8" id="KW-0540">Nuclease</keyword>
<dbReference type="GO" id="GO:0008081">
    <property type="term" value="F:phosphoric diester hydrolase activity"/>
    <property type="evidence" value="ECO:0007669"/>
    <property type="project" value="TreeGrafter"/>
</dbReference>
<comment type="similarity">
    <text evidence="1 8">Belongs to the AP endonuclease 2 family.</text>
</comment>
<dbReference type="InterPro" id="IPR001719">
    <property type="entry name" value="AP_endonuc_2"/>
</dbReference>
<dbReference type="PANTHER" id="PTHR21445">
    <property type="entry name" value="ENDONUCLEASE IV ENDODEOXYRIBONUCLEASE IV"/>
    <property type="match status" value="1"/>
</dbReference>
<evidence type="ECO:0000256" key="8">
    <source>
        <dbReference type="HAMAP-Rule" id="MF_00152"/>
    </source>
</evidence>
<dbReference type="NCBIfam" id="TIGR00587">
    <property type="entry name" value="nfo"/>
    <property type="match status" value="1"/>
</dbReference>
<feature type="binding site" evidence="8">
    <location>
        <position position="108"/>
    </location>
    <ligand>
        <name>Zn(2+)</name>
        <dbReference type="ChEBI" id="CHEBI:29105"/>
        <label>1</label>
    </ligand>
</feature>
<feature type="binding site" evidence="8">
    <location>
        <position position="214"/>
    </location>
    <ligand>
        <name>Zn(2+)</name>
        <dbReference type="ChEBI" id="CHEBI:29105"/>
        <label>2</label>
    </ligand>
</feature>
<evidence type="ECO:0000256" key="6">
    <source>
        <dbReference type="ARBA" id="ARBA00022833"/>
    </source>
</evidence>
<feature type="binding site" evidence="8">
    <location>
        <position position="229"/>
    </location>
    <ligand>
        <name>Zn(2+)</name>
        <dbReference type="ChEBI" id="CHEBI:29105"/>
        <label>3</label>
    </ligand>
</feature>
<keyword evidence="5 8" id="KW-0378">Hydrolase</keyword>
<feature type="binding site" evidence="8">
    <location>
        <position position="182"/>
    </location>
    <ligand>
        <name>Zn(2+)</name>
        <dbReference type="ChEBI" id="CHEBI:29105"/>
        <label>3</label>
    </ligand>
</feature>
<dbReference type="InterPro" id="IPR013022">
    <property type="entry name" value="Xyl_isomerase-like_TIM-brl"/>
</dbReference>